<feature type="region of interest" description="Disordered" evidence="1">
    <location>
        <begin position="1"/>
        <end position="21"/>
    </location>
</feature>
<feature type="domain" description="Dynein heavy chain linker" evidence="2">
    <location>
        <begin position="16"/>
        <end position="76"/>
    </location>
</feature>
<evidence type="ECO:0000313" key="4">
    <source>
        <dbReference type="Proteomes" id="UP000485058"/>
    </source>
</evidence>
<dbReference type="GO" id="GO:0030286">
    <property type="term" value="C:dynein complex"/>
    <property type="evidence" value="ECO:0007669"/>
    <property type="project" value="InterPro"/>
</dbReference>
<dbReference type="Gene3D" id="3.20.180.20">
    <property type="entry name" value="Dynein heavy chain, N-terminal domain 2"/>
    <property type="match status" value="1"/>
</dbReference>
<dbReference type="EMBL" id="BLLF01002263">
    <property type="protein sequence ID" value="GFH23402.1"/>
    <property type="molecule type" value="Genomic_DNA"/>
</dbReference>
<dbReference type="GO" id="GO:0051959">
    <property type="term" value="F:dynein light intermediate chain binding"/>
    <property type="evidence" value="ECO:0007669"/>
    <property type="project" value="InterPro"/>
</dbReference>
<accession>A0A6A0A287</accession>
<dbReference type="PANTHER" id="PTHR45703">
    <property type="entry name" value="DYNEIN HEAVY CHAIN"/>
    <property type="match status" value="1"/>
</dbReference>
<dbReference type="PANTHER" id="PTHR45703:SF35">
    <property type="entry name" value="DYNEIN HEAVY CHAIN"/>
    <property type="match status" value="1"/>
</dbReference>
<feature type="non-terminal residue" evidence="3">
    <location>
        <position position="76"/>
    </location>
</feature>
<comment type="caution">
    <text evidence="3">The sequence shown here is derived from an EMBL/GenBank/DDBJ whole genome shotgun (WGS) entry which is preliminary data.</text>
</comment>
<protein>
    <recommendedName>
        <fullName evidence="2">Dynein heavy chain linker domain-containing protein</fullName>
    </recommendedName>
</protein>
<evidence type="ECO:0000313" key="3">
    <source>
        <dbReference type="EMBL" id="GFH23402.1"/>
    </source>
</evidence>
<gene>
    <name evidence="3" type="ORF">HaLaN_21010</name>
</gene>
<sequence>TCTQPQHCRALPPTLQPQDPTRVQPNLRKCFEGINQLQFKGPVVEGMLSAEGEAVPFKTPVNTTQAKGAVERWLLQ</sequence>
<dbReference type="Pfam" id="PF08393">
    <property type="entry name" value="DHC_N2"/>
    <property type="match status" value="1"/>
</dbReference>
<dbReference type="GO" id="GO:0045505">
    <property type="term" value="F:dynein intermediate chain binding"/>
    <property type="evidence" value="ECO:0007669"/>
    <property type="project" value="InterPro"/>
</dbReference>
<dbReference type="Proteomes" id="UP000485058">
    <property type="component" value="Unassembled WGS sequence"/>
</dbReference>
<dbReference type="InterPro" id="IPR042228">
    <property type="entry name" value="Dynein_linker_3"/>
</dbReference>
<proteinExistence type="predicted"/>
<reference evidence="3 4" key="1">
    <citation type="submission" date="2020-02" db="EMBL/GenBank/DDBJ databases">
        <title>Draft genome sequence of Haematococcus lacustris strain NIES-144.</title>
        <authorList>
            <person name="Morimoto D."/>
            <person name="Nakagawa S."/>
            <person name="Yoshida T."/>
            <person name="Sawayama S."/>
        </authorList>
    </citation>
    <scope>NUCLEOTIDE SEQUENCE [LARGE SCALE GENOMIC DNA]</scope>
    <source>
        <strain evidence="3 4">NIES-144</strain>
    </source>
</reference>
<organism evidence="3 4">
    <name type="scientific">Haematococcus lacustris</name>
    <name type="common">Green alga</name>
    <name type="synonym">Haematococcus pluvialis</name>
    <dbReference type="NCBI Taxonomy" id="44745"/>
    <lineage>
        <taxon>Eukaryota</taxon>
        <taxon>Viridiplantae</taxon>
        <taxon>Chlorophyta</taxon>
        <taxon>core chlorophytes</taxon>
        <taxon>Chlorophyceae</taxon>
        <taxon>CS clade</taxon>
        <taxon>Chlamydomonadales</taxon>
        <taxon>Haematococcaceae</taxon>
        <taxon>Haematococcus</taxon>
    </lineage>
</organism>
<evidence type="ECO:0000259" key="2">
    <source>
        <dbReference type="Pfam" id="PF08393"/>
    </source>
</evidence>
<dbReference type="AlphaFoldDB" id="A0A6A0A287"/>
<dbReference type="InterPro" id="IPR013602">
    <property type="entry name" value="Dynein_heavy_linker"/>
</dbReference>
<dbReference type="GO" id="GO:0007018">
    <property type="term" value="P:microtubule-based movement"/>
    <property type="evidence" value="ECO:0007669"/>
    <property type="project" value="InterPro"/>
</dbReference>
<feature type="non-terminal residue" evidence="3">
    <location>
        <position position="1"/>
    </location>
</feature>
<dbReference type="InterPro" id="IPR026983">
    <property type="entry name" value="DHC"/>
</dbReference>
<name>A0A6A0A287_HAELA</name>
<keyword evidence="4" id="KW-1185">Reference proteome</keyword>
<evidence type="ECO:0000256" key="1">
    <source>
        <dbReference type="SAM" id="MobiDB-lite"/>
    </source>
</evidence>